<dbReference type="OrthoDB" id="5458519at2"/>
<evidence type="ECO:0000313" key="2">
    <source>
        <dbReference type="EMBL" id="AFL72357.1"/>
    </source>
</evidence>
<dbReference type="Gene3D" id="3.40.30.10">
    <property type="entry name" value="Glutaredoxin"/>
    <property type="match status" value="1"/>
</dbReference>
<dbReference type="EMBL" id="CP003154">
    <property type="protein sequence ID" value="AFL72357.1"/>
    <property type="molecule type" value="Genomic_DNA"/>
</dbReference>
<dbReference type="STRING" id="765911.Thivi_0288"/>
<sequence>MAGKSKTLTGGDLSGSTQGGDGLASFEVAAQAQASAGYVLRLYVASLTPRSMAAIRSVKEVCEKHLQGRYELEVIDIYEHPTLAKGEQIVAAPTLIKQLPLPLRRLIGDMADEQRVLVGLDLRARNDGKSTKG</sequence>
<dbReference type="InterPro" id="IPR039022">
    <property type="entry name" value="KaiB-like"/>
</dbReference>
<evidence type="ECO:0000259" key="1">
    <source>
        <dbReference type="SMART" id="SM01248"/>
    </source>
</evidence>
<accession>I3Y5T9</accession>
<evidence type="ECO:0000313" key="3">
    <source>
        <dbReference type="Proteomes" id="UP000006062"/>
    </source>
</evidence>
<gene>
    <name evidence="2" type="ordered locus">Thivi_0288</name>
</gene>
<reference evidence="2 3" key="1">
    <citation type="submission" date="2012-06" db="EMBL/GenBank/DDBJ databases">
        <title>Complete sequence of Thiocystis violascens DSM 198.</title>
        <authorList>
            <consortium name="US DOE Joint Genome Institute"/>
            <person name="Lucas S."/>
            <person name="Han J."/>
            <person name="Lapidus A."/>
            <person name="Cheng J.-F."/>
            <person name="Goodwin L."/>
            <person name="Pitluck S."/>
            <person name="Peters L."/>
            <person name="Ovchinnikova G."/>
            <person name="Teshima H."/>
            <person name="Detter J.C."/>
            <person name="Han C."/>
            <person name="Tapia R."/>
            <person name="Land M."/>
            <person name="Hauser L."/>
            <person name="Kyrpides N."/>
            <person name="Ivanova N."/>
            <person name="Pagani I."/>
            <person name="Vogl K."/>
            <person name="Liu Z."/>
            <person name="Frigaard N.-U."/>
            <person name="Bryant D."/>
            <person name="Woyke T."/>
        </authorList>
    </citation>
    <scope>NUCLEOTIDE SEQUENCE [LARGE SCALE GENOMIC DNA]</scope>
    <source>
        <strain evidence="3">ATCC 17096 / DSM 198 / 6111</strain>
    </source>
</reference>
<keyword evidence="3" id="KW-1185">Reference proteome</keyword>
<dbReference type="SUPFAM" id="SSF52833">
    <property type="entry name" value="Thioredoxin-like"/>
    <property type="match status" value="1"/>
</dbReference>
<dbReference type="GO" id="GO:0048511">
    <property type="term" value="P:rhythmic process"/>
    <property type="evidence" value="ECO:0007669"/>
    <property type="project" value="InterPro"/>
</dbReference>
<dbReference type="Proteomes" id="UP000006062">
    <property type="component" value="Chromosome"/>
</dbReference>
<dbReference type="InterPro" id="IPR036249">
    <property type="entry name" value="Thioredoxin-like_sf"/>
</dbReference>
<dbReference type="PANTHER" id="PTHR41709">
    <property type="entry name" value="KAIB-LIKE PROTEIN 1"/>
    <property type="match status" value="1"/>
</dbReference>
<organism evidence="2 3">
    <name type="scientific">Thiocystis violascens (strain ATCC 17096 / DSM 198 / 6111)</name>
    <name type="common">Chromatium violascens</name>
    <dbReference type="NCBI Taxonomy" id="765911"/>
    <lineage>
        <taxon>Bacteria</taxon>
        <taxon>Pseudomonadati</taxon>
        <taxon>Pseudomonadota</taxon>
        <taxon>Gammaproteobacteria</taxon>
        <taxon>Chromatiales</taxon>
        <taxon>Chromatiaceae</taxon>
        <taxon>Thiocystis</taxon>
    </lineage>
</organism>
<dbReference type="Pfam" id="PF07689">
    <property type="entry name" value="KaiB"/>
    <property type="match status" value="1"/>
</dbReference>
<dbReference type="RefSeq" id="WP_014776861.1">
    <property type="nucleotide sequence ID" value="NC_018012.1"/>
</dbReference>
<name>I3Y5T9_THIV6</name>
<dbReference type="CDD" id="cd02978">
    <property type="entry name" value="KaiB_like"/>
    <property type="match status" value="1"/>
</dbReference>
<protein>
    <submittedName>
        <fullName evidence="2">KaiB domain-containing protein</fullName>
    </submittedName>
</protein>
<dbReference type="AlphaFoldDB" id="I3Y5T9"/>
<dbReference type="SMART" id="SM01248">
    <property type="entry name" value="KaiB"/>
    <property type="match status" value="1"/>
</dbReference>
<dbReference type="KEGG" id="tvi:Thivi_0288"/>
<dbReference type="PANTHER" id="PTHR41709:SF2">
    <property type="entry name" value="CIRCADIAN CLOCK PROTEIN KAIB2"/>
    <property type="match status" value="1"/>
</dbReference>
<feature type="domain" description="KaiB" evidence="1">
    <location>
        <begin position="41"/>
        <end position="122"/>
    </location>
</feature>
<proteinExistence type="predicted"/>
<dbReference type="InterPro" id="IPR011649">
    <property type="entry name" value="KaiB_domain"/>
</dbReference>
<dbReference type="eggNOG" id="COG4251">
    <property type="taxonomic scope" value="Bacteria"/>
</dbReference>
<dbReference type="HOGENOM" id="CLU_144073_1_0_6"/>